<dbReference type="Pfam" id="PF06748">
    <property type="entry name" value="DUF1217"/>
    <property type="match status" value="1"/>
</dbReference>
<evidence type="ECO:0008006" key="3">
    <source>
        <dbReference type="Google" id="ProtNLM"/>
    </source>
</evidence>
<reference evidence="2" key="1">
    <citation type="submission" date="2017-05" db="EMBL/GenBank/DDBJ databases">
        <authorList>
            <person name="Rodrigo-Torres L."/>
            <person name="Arahal R. D."/>
            <person name="Lucena T."/>
        </authorList>
    </citation>
    <scope>NUCLEOTIDE SEQUENCE [LARGE SCALE GENOMIC DNA]</scope>
    <source>
        <strain evidence="2">CECT 8649</strain>
    </source>
</reference>
<dbReference type="InterPro" id="IPR023157">
    <property type="entry name" value="AGR-C-984p-like_sf"/>
</dbReference>
<gene>
    <name evidence="1" type="ORF">TRP8649_00199</name>
</gene>
<accession>A0A238J8D6</accession>
<dbReference type="AlphaFoldDB" id="A0A238J8D6"/>
<dbReference type="EMBL" id="FXXP01000001">
    <property type="protein sequence ID" value="SMX26126.1"/>
    <property type="molecule type" value="Genomic_DNA"/>
</dbReference>
<dbReference type="OrthoDB" id="7824597at2"/>
<dbReference type="RefSeq" id="WP_099241753.1">
    <property type="nucleotide sequence ID" value="NZ_FXXP01000001.1"/>
</dbReference>
<evidence type="ECO:0000313" key="1">
    <source>
        <dbReference type="EMBL" id="SMX26126.1"/>
    </source>
</evidence>
<sequence length="270" mass="30246">MSFQPVIVGTGLVGWQFLKSTQESQREVFEAGAQLQRDTEYFAENIGSIKTAEDLVSDLRLRRVALGAFGLQEDINNKFFIQKILEEGTSEPTALANRMADERYKSLTNAFSFDSPLGPRTSLSKFPEEILSRYRAQEFEIAVGNQDENLRLSLNFERNLPEITEEGTTADTQWLRVMGTAPLRKVFETALGLPSSFAQIDLDKQMEVLREKSQSRFGASEIADLAEPEVMEKVIQSFLLQSQIQEFSATSSSQVAVTLLAQIPRTSLFG</sequence>
<organism evidence="1 2">
    <name type="scientific">Pelagimonas phthalicica</name>
    <dbReference type="NCBI Taxonomy" id="1037362"/>
    <lineage>
        <taxon>Bacteria</taxon>
        <taxon>Pseudomonadati</taxon>
        <taxon>Pseudomonadota</taxon>
        <taxon>Alphaproteobacteria</taxon>
        <taxon>Rhodobacterales</taxon>
        <taxon>Roseobacteraceae</taxon>
        <taxon>Pelagimonas</taxon>
    </lineage>
</organism>
<dbReference type="SUPFAM" id="SSF158837">
    <property type="entry name" value="AGR C 984p-like"/>
    <property type="match status" value="1"/>
</dbReference>
<dbReference type="Gene3D" id="1.10.3700.10">
    <property type="entry name" value="AGR C 984p-like"/>
    <property type="match status" value="1"/>
</dbReference>
<keyword evidence="2" id="KW-1185">Reference proteome</keyword>
<dbReference type="Proteomes" id="UP000225972">
    <property type="component" value="Unassembled WGS sequence"/>
</dbReference>
<dbReference type="InterPro" id="IPR010626">
    <property type="entry name" value="DUF1217"/>
</dbReference>
<proteinExistence type="predicted"/>
<evidence type="ECO:0000313" key="2">
    <source>
        <dbReference type="Proteomes" id="UP000225972"/>
    </source>
</evidence>
<protein>
    <recommendedName>
        <fullName evidence="3">Flagellar protein</fullName>
    </recommendedName>
</protein>
<name>A0A238J8D6_9RHOB</name>